<dbReference type="Gene3D" id="2.60.40.10">
    <property type="entry name" value="Immunoglobulins"/>
    <property type="match status" value="1"/>
</dbReference>
<dbReference type="STRING" id="1227484.C471_16202"/>
<dbReference type="PANTHER" id="PTHR30620:SF16">
    <property type="entry name" value="LYSOSOMAL BETA GLUCOSIDASE"/>
    <property type="match status" value="1"/>
</dbReference>
<evidence type="ECO:0000259" key="7">
    <source>
        <dbReference type="SMART" id="SM01217"/>
    </source>
</evidence>
<keyword evidence="6" id="KW-0326">Glycosidase</keyword>
<dbReference type="Gene3D" id="3.40.50.1700">
    <property type="entry name" value="Glycoside hydrolase family 3 C-terminal domain"/>
    <property type="match status" value="1"/>
</dbReference>
<dbReference type="PRINTS" id="PR00133">
    <property type="entry name" value="GLHYDRLASE3"/>
</dbReference>
<reference evidence="8 9" key="1">
    <citation type="journal article" date="2014" name="PLoS Genet.">
        <title>Phylogenetically driven sequencing of extremely halophilic archaea reveals strategies for static and dynamic osmo-response.</title>
        <authorList>
            <person name="Becker E.A."/>
            <person name="Seitzer P.M."/>
            <person name="Tritt A."/>
            <person name="Larsen D."/>
            <person name="Krusor M."/>
            <person name="Yao A.I."/>
            <person name="Wu D."/>
            <person name="Madern D."/>
            <person name="Eisen J.A."/>
            <person name="Darling A.E."/>
            <person name="Facciotti M.T."/>
        </authorList>
    </citation>
    <scope>NUCLEOTIDE SEQUENCE [LARGE SCALE GENOMIC DNA]</scope>
    <source>
        <strain evidence="8 9">DSM 1137</strain>
    </source>
</reference>
<comment type="similarity">
    <text evidence="2">Belongs to the glycosyl hydrolase 3 family.</text>
</comment>
<dbReference type="SMART" id="SM01217">
    <property type="entry name" value="Fn3_like"/>
    <property type="match status" value="1"/>
</dbReference>
<dbReference type="GO" id="GO:0008422">
    <property type="term" value="F:beta-glucosidase activity"/>
    <property type="evidence" value="ECO:0007669"/>
    <property type="project" value="UniProtKB-EC"/>
</dbReference>
<dbReference type="PATRIC" id="fig|1227484.4.peg.3196"/>
<accession>M0DNS1</accession>
<evidence type="ECO:0000256" key="6">
    <source>
        <dbReference type="ARBA" id="ARBA00023295"/>
    </source>
</evidence>
<dbReference type="InterPro" id="IPR036881">
    <property type="entry name" value="Glyco_hydro_3_C_sf"/>
</dbReference>
<proteinExistence type="inferred from homology"/>
<dbReference type="SUPFAM" id="SSF52279">
    <property type="entry name" value="Beta-D-glucan exohydrolase, C-terminal domain"/>
    <property type="match status" value="1"/>
</dbReference>
<dbReference type="InterPro" id="IPR026891">
    <property type="entry name" value="Fn3-like"/>
</dbReference>
<name>M0DNS1_9EURY</name>
<comment type="caution">
    <text evidence="8">The sequence shown here is derived from an EMBL/GenBank/DDBJ whole genome shotgun (WGS) entry which is preliminary data.</text>
</comment>
<dbReference type="EC" id="3.2.1.21" evidence="3"/>
<sequence>MDDLLGRMTIEEKAGQLTGMWVGKLSMSDSGTNVAGLVEQTLNDVKDAIRTSDIGSVTPFGTGISPYNNPAVTSRIANQLQRVAINETRLGVPLIIPVDAIHGHANVDGSTIFPHNLGMAATWNPDIVRRSARITAKEMRATGATQNYSPTADVARDPRWGRTYETYGESPHLVQELVAAEVKGLQRQEASISDGVAATAKHFPAYSSPARGEDAAPVDISPTTLRRVYLPPFRRAIDEGTLGIMPSYNSVDREPVHGSRRFLTELLREDLGFQGAVYSDWLATEMLPNNHRTADSLPEAVRQVLDAGMDMFSVGGPDTTDRIIHLVESDLYPEDRLDEHVRRVLEAKFRLDLFDDPFVHPSDASDIVGKLDHRQVALDSVRQSVTLLQNTDETLPLDPDLDSVLVTGPNADSINNLCGGWSVVQNDNYRGSTIRDGVALVTGDNTSITHEPGSSITEARDLDRVRSEAEDSDAAVVVLGENWYIHEFGPRSVTGPTDEFPKRDQLRLPTAQRQLLKTVHETGTPTVLVVVSGRPLVLTDVIEHADAVLMGYLPGKEGGQGIAEVVFGEVNPSGKLPISMPKSMGQLPQTHDRLPHPAPIGESEHSPSYDPLFEFGHGLSYADCSYEEIETGQSKVGAQETVDVTVTLENRGDRSIEEVVQLYVRDRVSSRVTPVRELKAFKRVSVPAGESTSTTLPLDVDDLGVVQPDGDMAVEPGVFQVTSGGLSTEFEVV</sequence>
<dbReference type="InterPro" id="IPR002772">
    <property type="entry name" value="Glyco_hydro_3_C"/>
</dbReference>
<evidence type="ECO:0000313" key="8">
    <source>
        <dbReference type="EMBL" id="ELZ36362.1"/>
    </source>
</evidence>
<dbReference type="InterPro" id="IPR051915">
    <property type="entry name" value="Cellulose_Degrad_GH3"/>
</dbReference>
<evidence type="ECO:0000256" key="2">
    <source>
        <dbReference type="ARBA" id="ARBA00005336"/>
    </source>
</evidence>
<keyword evidence="9" id="KW-1185">Reference proteome</keyword>
<dbReference type="InterPro" id="IPR017853">
    <property type="entry name" value="GH"/>
</dbReference>
<dbReference type="AlphaFoldDB" id="M0DNS1"/>
<evidence type="ECO:0000256" key="5">
    <source>
        <dbReference type="ARBA" id="ARBA00022801"/>
    </source>
</evidence>
<evidence type="ECO:0000313" key="9">
    <source>
        <dbReference type="Proteomes" id="UP000011514"/>
    </source>
</evidence>
<dbReference type="eggNOG" id="arCOG04634">
    <property type="taxonomic scope" value="Archaea"/>
</dbReference>
<feature type="domain" description="Fibronectin type III-like" evidence="7">
    <location>
        <begin position="658"/>
        <end position="727"/>
    </location>
</feature>
<comment type="catalytic activity">
    <reaction evidence="1">
        <text>Hydrolysis of terminal, non-reducing beta-D-glucosyl residues with release of beta-D-glucose.</text>
        <dbReference type="EC" id="3.2.1.21"/>
    </reaction>
</comment>
<dbReference type="Gene3D" id="3.20.20.300">
    <property type="entry name" value="Glycoside hydrolase, family 3, N-terminal domain"/>
    <property type="match status" value="1"/>
</dbReference>
<dbReference type="InterPro" id="IPR036962">
    <property type="entry name" value="Glyco_hydro_3_N_sf"/>
</dbReference>
<dbReference type="InterPro" id="IPR013783">
    <property type="entry name" value="Ig-like_fold"/>
</dbReference>
<keyword evidence="4" id="KW-0732">Signal</keyword>
<dbReference type="Pfam" id="PF00933">
    <property type="entry name" value="Glyco_hydro_3"/>
    <property type="match status" value="1"/>
</dbReference>
<dbReference type="Proteomes" id="UP000011514">
    <property type="component" value="Unassembled WGS sequence"/>
</dbReference>
<dbReference type="GO" id="GO:0009251">
    <property type="term" value="P:glucan catabolic process"/>
    <property type="evidence" value="ECO:0007669"/>
    <property type="project" value="TreeGrafter"/>
</dbReference>
<dbReference type="InterPro" id="IPR001764">
    <property type="entry name" value="Glyco_hydro_3_N"/>
</dbReference>
<dbReference type="PANTHER" id="PTHR30620">
    <property type="entry name" value="PERIPLASMIC BETA-GLUCOSIDASE-RELATED"/>
    <property type="match status" value="1"/>
</dbReference>
<dbReference type="EMBL" id="AOJE01000070">
    <property type="protein sequence ID" value="ELZ36362.1"/>
    <property type="molecule type" value="Genomic_DNA"/>
</dbReference>
<evidence type="ECO:0000256" key="3">
    <source>
        <dbReference type="ARBA" id="ARBA00012744"/>
    </source>
</evidence>
<dbReference type="Pfam" id="PF14310">
    <property type="entry name" value="Fn3-like"/>
    <property type="match status" value="1"/>
</dbReference>
<evidence type="ECO:0000256" key="4">
    <source>
        <dbReference type="ARBA" id="ARBA00022729"/>
    </source>
</evidence>
<dbReference type="SUPFAM" id="SSF51445">
    <property type="entry name" value="(Trans)glycosidases"/>
    <property type="match status" value="1"/>
</dbReference>
<dbReference type="Pfam" id="PF01915">
    <property type="entry name" value="Glyco_hydro_3_C"/>
    <property type="match status" value="1"/>
</dbReference>
<protein>
    <recommendedName>
        <fullName evidence="3">beta-glucosidase</fullName>
        <ecNumber evidence="3">3.2.1.21</ecNumber>
    </recommendedName>
</protein>
<gene>
    <name evidence="8" type="ORF">C471_16202</name>
</gene>
<keyword evidence="5" id="KW-0378">Hydrolase</keyword>
<organism evidence="8 9">
    <name type="scientific">Halorubrum saccharovorum DSM 1137</name>
    <dbReference type="NCBI Taxonomy" id="1227484"/>
    <lineage>
        <taxon>Archaea</taxon>
        <taxon>Methanobacteriati</taxon>
        <taxon>Methanobacteriota</taxon>
        <taxon>Stenosarchaea group</taxon>
        <taxon>Halobacteria</taxon>
        <taxon>Halobacteriales</taxon>
        <taxon>Haloferacaceae</taxon>
        <taxon>Halorubrum</taxon>
    </lineage>
</organism>
<evidence type="ECO:0000256" key="1">
    <source>
        <dbReference type="ARBA" id="ARBA00000448"/>
    </source>
</evidence>